<keyword evidence="4" id="KW-0732">Signal</keyword>
<keyword evidence="5" id="KW-0677">Repeat</keyword>
<evidence type="ECO:0000313" key="7">
    <source>
        <dbReference type="EMBL" id="KAK7828160.1"/>
    </source>
</evidence>
<dbReference type="AlphaFoldDB" id="A0AAW0JNW1"/>
<keyword evidence="8" id="KW-1185">Reference proteome</keyword>
<keyword evidence="6" id="KW-0812">Transmembrane</keyword>
<comment type="caution">
    <text evidence="7">The sequence shown here is derived from an EMBL/GenBank/DDBJ whole genome shotgun (WGS) entry which is preliminary data.</text>
</comment>
<name>A0AAW0JNW1_QUESU</name>
<evidence type="ECO:0000256" key="5">
    <source>
        <dbReference type="ARBA" id="ARBA00022737"/>
    </source>
</evidence>
<protein>
    <submittedName>
        <fullName evidence="7">Uncharacterized protein</fullName>
    </submittedName>
</protein>
<dbReference type="PANTHER" id="PTHR32093:SF131">
    <property type="entry name" value="LEUCINE-RICH REPEAT-CONTAINING N-TERMINAL PLANT-TYPE DOMAIN-CONTAINING PROTEIN"/>
    <property type="match status" value="1"/>
</dbReference>
<accession>A0AAW0JNW1</accession>
<dbReference type="InterPro" id="IPR051582">
    <property type="entry name" value="LRR_extensin-like_regulator"/>
</dbReference>
<dbReference type="EMBL" id="PKMF04000508">
    <property type="protein sequence ID" value="KAK7828160.1"/>
    <property type="molecule type" value="Genomic_DNA"/>
</dbReference>
<comment type="subcellular location">
    <subcellularLocation>
        <location evidence="1">Secreted</location>
    </subcellularLocation>
</comment>
<keyword evidence="2" id="KW-0964">Secreted</keyword>
<evidence type="ECO:0000313" key="8">
    <source>
        <dbReference type="Proteomes" id="UP000237347"/>
    </source>
</evidence>
<feature type="transmembrane region" description="Helical" evidence="6">
    <location>
        <begin position="398"/>
        <end position="420"/>
    </location>
</feature>
<evidence type="ECO:0000256" key="6">
    <source>
        <dbReference type="SAM" id="Phobius"/>
    </source>
</evidence>
<evidence type="ECO:0000256" key="1">
    <source>
        <dbReference type="ARBA" id="ARBA00004613"/>
    </source>
</evidence>
<organism evidence="7 8">
    <name type="scientific">Quercus suber</name>
    <name type="common">Cork oak</name>
    <dbReference type="NCBI Taxonomy" id="58331"/>
    <lineage>
        <taxon>Eukaryota</taxon>
        <taxon>Viridiplantae</taxon>
        <taxon>Streptophyta</taxon>
        <taxon>Embryophyta</taxon>
        <taxon>Tracheophyta</taxon>
        <taxon>Spermatophyta</taxon>
        <taxon>Magnoliopsida</taxon>
        <taxon>eudicotyledons</taxon>
        <taxon>Gunneridae</taxon>
        <taxon>Pentapetalae</taxon>
        <taxon>rosids</taxon>
        <taxon>fabids</taxon>
        <taxon>Fagales</taxon>
        <taxon>Fagaceae</taxon>
        <taxon>Quercus</taxon>
    </lineage>
</organism>
<dbReference type="InterPro" id="IPR032675">
    <property type="entry name" value="LRR_dom_sf"/>
</dbReference>
<dbReference type="Proteomes" id="UP000237347">
    <property type="component" value="Unassembled WGS sequence"/>
</dbReference>
<dbReference type="Gene3D" id="3.80.10.10">
    <property type="entry name" value="Ribonuclease Inhibitor"/>
    <property type="match status" value="2"/>
</dbReference>
<keyword evidence="3" id="KW-0433">Leucine-rich repeat</keyword>
<keyword evidence="6" id="KW-1133">Transmembrane helix</keyword>
<proteinExistence type="predicted"/>
<keyword evidence="6" id="KW-0472">Membrane</keyword>
<dbReference type="GO" id="GO:0005576">
    <property type="term" value="C:extracellular region"/>
    <property type="evidence" value="ECO:0007669"/>
    <property type="project" value="UniProtKB-SubCell"/>
</dbReference>
<dbReference type="SUPFAM" id="SSF52058">
    <property type="entry name" value="L domain-like"/>
    <property type="match status" value="1"/>
</dbReference>
<evidence type="ECO:0000256" key="4">
    <source>
        <dbReference type="ARBA" id="ARBA00022729"/>
    </source>
</evidence>
<sequence>MPSTLHLFNKTIPPTKVFIFPHFSPPITASAASKLRTHQNSSKLQQISELFPEYSRYLFPVTPALIVSIGNALLSMFVRFGDLGNAWYVFGKMEEGIGFESDVDVVNALIPCMGNVGCSKCRWGGVERVKDDPKGCTKNWNGDNLKVCSYKGIACAPYPSDKLVAVAGIDLNGCGLNGYNNQLPLSDFLEKLEDSTFFHANPNNFTGVIPKDISKIPYFYELDLSNKNQTVTFLDLRFNNFHDKVPPHVFNLDVDVLFINNNYFYDTLPSNLGNTPALYLTVANNLFNGPIPQSIGNAKDTLVEVLFLGNKLDGCLPYEIGLLKNAKVFDRSKEECAAFFSENKYHACPHPLPHLKVSDVSRLGFHFPSVSRPPITASAASKLRTHQNSSKLQQISELFAGIFTLSLSVSIGNALLSMFVRFGDLDMDSMNEENDEYGDTVSRAPKRMRCRTSFAKVRNGLMAVFNPLVTRTQVTQHVPVCKNSQSKLKL</sequence>
<evidence type="ECO:0000256" key="2">
    <source>
        <dbReference type="ARBA" id="ARBA00022525"/>
    </source>
</evidence>
<evidence type="ECO:0000256" key="3">
    <source>
        <dbReference type="ARBA" id="ARBA00022614"/>
    </source>
</evidence>
<dbReference type="PANTHER" id="PTHR32093">
    <property type="entry name" value="LEUCINE-RICH REPEAT EXTENSIN-LIKE PROTEIN 3-RELATED"/>
    <property type="match status" value="1"/>
</dbReference>
<reference evidence="7 8" key="1">
    <citation type="journal article" date="2018" name="Sci. Data">
        <title>The draft genome sequence of cork oak.</title>
        <authorList>
            <person name="Ramos A.M."/>
            <person name="Usie A."/>
            <person name="Barbosa P."/>
            <person name="Barros P.M."/>
            <person name="Capote T."/>
            <person name="Chaves I."/>
            <person name="Simoes F."/>
            <person name="Abreu I."/>
            <person name="Carrasquinho I."/>
            <person name="Faro C."/>
            <person name="Guimaraes J.B."/>
            <person name="Mendonca D."/>
            <person name="Nobrega F."/>
            <person name="Rodrigues L."/>
            <person name="Saibo N.J.M."/>
            <person name="Varela M.C."/>
            <person name="Egas C."/>
            <person name="Matos J."/>
            <person name="Miguel C.M."/>
            <person name="Oliveira M.M."/>
            <person name="Ricardo C.P."/>
            <person name="Goncalves S."/>
        </authorList>
    </citation>
    <scope>NUCLEOTIDE SEQUENCE [LARGE SCALE GENOMIC DNA]</scope>
    <source>
        <strain evidence="8">cv. HL8</strain>
    </source>
</reference>
<gene>
    <name evidence="7" type="ORF">CFP56_030466</name>
</gene>